<gene>
    <name evidence="1" type="ORF">BCT23_04040</name>
</gene>
<sequence>MAFQFEQINLLEKHLTEGLSGDEFRLLSENLVGFELNSLANWLRSHRYKASEAITLIHKGEIVSDYAKTISLKG</sequence>
<dbReference type="RefSeq" id="WP_102391280.1">
    <property type="nucleotide sequence ID" value="NZ_MDAL01000027.1"/>
</dbReference>
<dbReference type="Proteomes" id="UP000235387">
    <property type="component" value="Unassembled WGS sequence"/>
</dbReference>
<organism evidence="1 2">
    <name type="scientific">Enterovibrio norvegicus</name>
    <dbReference type="NCBI Taxonomy" id="188144"/>
    <lineage>
        <taxon>Bacteria</taxon>
        <taxon>Pseudomonadati</taxon>
        <taxon>Pseudomonadota</taxon>
        <taxon>Gammaproteobacteria</taxon>
        <taxon>Vibrionales</taxon>
        <taxon>Vibrionaceae</taxon>
        <taxon>Enterovibrio</taxon>
    </lineage>
</organism>
<protein>
    <submittedName>
        <fullName evidence="1">Uncharacterized protein</fullName>
    </submittedName>
</protein>
<reference evidence="2" key="1">
    <citation type="submission" date="2016-07" db="EMBL/GenBank/DDBJ databases">
        <title>Nontailed viruses are major unrecognized killers of bacteria in the ocean.</title>
        <authorList>
            <person name="Kauffman K."/>
            <person name="Hussain F."/>
            <person name="Yang J."/>
            <person name="Arevalo P."/>
            <person name="Brown J."/>
            <person name="Cutler M."/>
            <person name="Kelly L."/>
            <person name="Polz M.F."/>
        </authorList>
    </citation>
    <scope>NUCLEOTIDE SEQUENCE [LARGE SCALE GENOMIC DNA]</scope>
    <source>
        <strain evidence="2">10N.261.45.A10</strain>
    </source>
</reference>
<evidence type="ECO:0000313" key="1">
    <source>
        <dbReference type="EMBL" id="PMN90664.1"/>
    </source>
</evidence>
<dbReference type="AlphaFoldDB" id="A0A2N7L8P8"/>
<dbReference type="EMBL" id="MDAL01000027">
    <property type="protein sequence ID" value="PMN90664.1"/>
    <property type="molecule type" value="Genomic_DNA"/>
</dbReference>
<proteinExistence type="predicted"/>
<comment type="caution">
    <text evidence="1">The sequence shown here is derived from an EMBL/GenBank/DDBJ whole genome shotgun (WGS) entry which is preliminary data.</text>
</comment>
<evidence type="ECO:0000313" key="2">
    <source>
        <dbReference type="Proteomes" id="UP000235387"/>
    </source>
</evidence>
<name>A0A2N7L8P8_9GAMM</name>
<accession>A0A2N7L8P8</accession>